<dbReference type="AlphaFoldDB" id="A0A5C5TZ04"/>
<protein>
    <submittedName>
        <fullName evidence="1">Uncharacterized protein</fullName>
    </submittedName>
</protein>
<gene>
    <name evidence="1" type="ORF">FQY79_10965</name>
</gene>
<comment type="caution">
    <text evidence="1">The sequence shown here is derived from an EMBL/GenBank/DDBJ whole genome shotgun (WGS) entry which is preliminary data.</text>
</comment>
<dbReference type="Proteomes" id="UP000315949">
    <property type="component" value="Unassembled WGS sequence"/>
</dbReference>
<sequence length="179" mass="20002">MGASAILLSVVSLFVAISANRTQERMLAASIWPSLLFSTSNTAPDGAPQLGIDLLNRGTGPARVRWLEMYYRDAPLADWRELLRRCCASSPAQVEEVYGISSGVQNRVLGADEWVRMLQIQPEDAPDAIWKALDRERHNVRMRACYCSVLDDCWLFDSGREDPEPVKRCPAPGPVLWRG</sequence>
<dbReference type="OrthoDB" id="1492993at2"/>
<evidence type="ECO:0000313" key="2">
    <source>
        <dbReference type="Proteomes" id="UP000315949"/>
    </source>
</evidence>
<keyword evidence="2" id="KW-1185">Reference proteome</keyword>
<proteinExistence type="predicted"/>
<evidence type="ECO:0000313" key="1">
    <source>
        <dbReference type="EMBL" id="TWT18390.1"/>
    </source>
</evidence>
<organism evidence="1 2">
    <name type="scientific">Luteimonas wenzhouensis</name>
    <dbReference type="NCBI Taxonomy" id="2599615"/>
    <lineage>
        <taxon>Bacteria</taxon>
        <taxon>Pseudomonadati</taxon>
        <taxon>Pseudomonadota</taxon>
        <taxon>Gammaproteobacteria</taxon>
        <taxon>Lysobacterales</taxon>
        <taxon>Lysobacteraceae</taxon>
        <taxon>Luteimonas</taxon>
    </lineage>
</organism>
<name>A0A5C5TZ04_9GAMM</name>
<reference evidence="1 2" key="1">
    <citation type="submission" date="2019-07" db="EMBL/GenBank/DDBJ databases">
        <title>Luteimonas sp. YD-1 nov., isolated from acidic soil.</title>
        <authorList>
            <person name="Zhou J."/>
        </authorList>
    </citation>
    <scope>NUCLEOTIDE SEQUENCE [LARGE SCALE GENOMIC DNA]</scope>
    <source>
        <strain evidence="1 2">YD-1</strain>
    </source>
</reference>
<dbReference type="RefSeq" id="WP_146312954.1">
    <property type="nucleotide sequence ID" value="NZ_VOHE01000005.1"/>
</dbReference>
<dbReference type="EMBL" id="VOHE01000005">
    <property type="protein sequence ID" value="TWT18390.1"/>
    <property type="molecule type" value="Genomic_DNA"/>
</dbReference>
<accession>A0A5C5TZ04</accession>